<keyword evidence="1" id="KW-0732">Signal</keyword>
<evidence type="ECO:0000256" key="1">
    <source>
        <dbReference type="SAM" id="SignalP"/>
    </source>
</evidence>
<dbReference type="EMBL" id="PRDK01000004">
    <property type="protein sequence ID" value="MBE8713585.1"/>
    <property type="molecule type" value="Genomic_DNA"/>
</dbReference>
<dbReference type="RefSeq" id="WP_196935515.1">
    <property type="nucleotide sequence ID" value="NZ_MU158698.1"/>
</dbReference>
<feature type="signal peptide" evidence="1">
    <location>
        <begin position="1"/>
        <end position="21"/>
    </location>
</feature>
<sequence>MIKLLFSLALFILGLSSASSAQQLNVSVLLATSKLYASSSDSISSRKVQPPVLKFDTLNRIDDTSVEIPNAFQRLSELNSYHYTMPIKKLSGANLAPMPGTEALNKLENQERIQFIEPKNLQDSLKDK</sequence>
<comment type="caution">
    <text evidence="2">The sequence shown here is derived from an EMBL/GenBank/DDBJ whole genome shotgun (WGS) entry which is preliminary data.</text>
</comment>
<dbReference type="AlphaFoldDB" id="A0A928UY97"/>
<dbReference type="Proteomes" id="UP000616201">
    <property type="component" value="Unassembled WGS sequence"/>
</dbReference>
<reference evidence="2" key="1">
    <citation type="submission" date="2018-02" db="EMBL/GenBank/DDBJ databases">
        <authorList>
            <person name="Vasarhelyi B.M."/>
            <person name="Deshmukh S."/>
            <person name="Balint B."/>
            <person name="Kukolya J."/>
        </authorList>
    </citation>
    <scope>NUCLEOTIDE SEQUENCE</scope>
    <source>
        <strain evidence="2">KB22</strain>
    </source>
</reference>
<protein>
    <submittedName>
        <fullName evidence="2">Uncharacterized protein</fullName>
    </submittedName>
</protein>
<keyword evidence="3" id="KW-1185">Reference proteome</keyword>
<evidence type="ECO:0000313" key="2">
    <source>
        <dbReference type="EMBL" id="MBE8713585.1"/>
    </source>
</evidence>
<feature type="chain" id="PRO_5037894593" evidence="1">
    <location>
        <begin position="22"/>
        <end position="128"/>
    </location>
</feature>
<organism evidence="2 3">
    <name type="scientific">Sphingobacterium hungaricum</name>
    <dbReference type="NCBI Taxonomy" id="2082723"/>
    <lineage>
        <taxon>Bacteria</taxon>
        <taxon>Pseudomonadati</taxon>
        <taxon>Bacteroidota</taxon>
        <taxon>Sphingobacteriia</taxon>
        <taxon>Sphingobacteriales</taxon>
        <taxon>Sphingobacteriaceae</taxon>
        <taxon>Sphingobacterium</taxon>
    </lineage>
</organism>
<gene>
    <name evidence="2" type="ORF">C4F49_07825</name>
</gene>
<name>A0A928UY97_9SPHI</name>
<proteinExistence type="predicted"/>
<accession>A0A928UY97</accession>
<evidence type="ECO:0000313" key="3">
    <source>
        <dbReference type="Proteomes" id="UP000616201"/>
    </source>
</evidence>